<organism evidence="1 2">
    <name type="scientific">Champsocephalus gunnari</name>
    <name type="common">Mackerel icefish</name>
    <dbReference type="NCBI Taxonomy" id="52237"/>
    <lineage>
        <taxon>Eukaryota</taxon>
        <taxon>Metazoa</taxon>
        <taxon>Chordata</taxon>
        <taxon>Craniata</taxon>
        <taxon>Vertebrata</taxon>
        <taxon>Euteleostomi</taxon>
        <taxon>Actinopterygii</taxon>
        <taxon>Neopterygii</taxon>
        <taxon>Teleostei</taxon>
        <taxon>Neoteleostei</taxon>
        <taxon>Acanthomorphata</taxon>
        <taxon>Eupercaria</taxon>
        <taxon>Perciformes</taxon>
        <taxon>Notothenioidei</taxon>
        <taxon>Channichthyidae</taxon>
        <taxon>Champsocephalus</taxon>
    </lineage>
</organism>
<name>A0AAN8HKX0_CHAGU</name>
<proteinExistence type="predicted"/>
<evidence type="ECO:0000313" key="1">
    <source>
        <dbReference type="EMBL" id="KAK5918968.1"/>
    </source>
</evidence>
<dbReference type="Proteomes" id="UP001331515">
    <property type="component" value="Unassembled WGS sequence"/>
</dbReference>
<sequence length="68" mass="7630">MSLFEECMKTTRHGIFPANPGTNVLPFSSPPLPVRERLCYVLTSTPPPPLVNSADLGLRRRRISMCLF</sequence>
<keyword evidence="2" id="KW-1185">Reference proteome</keyword>
<accession>A0AAN8HKX0</accession>
<evidence type="ECO:0000313" key="2">
    <source>
        <dbReference type="Proteomes" id="UP001331515"/>
    </source>
</evidence>
<dbReference type="AlphaFoldDB" id="A0AAN8HKX0"/>
<gene>
    <name evidence="1" type="ORF">CgunFtcFv8_022904</name>
</gene>
<reference evidence="1 2" key="1">
    <citation type="journal article" date="2023" name="Mol. Biol. Evol.">
        <title>Genomics of Secondarily Temperate Adaptation in the Only Non-Antarctic Icefish.</title>
        <authorList>
            <person name="Rivera-Colon A.G."/>
            <person name="Rayamajhi N."/>
            <person name="Minhas B.F."/>
            <person name="Madrigal G."/>
            <person name="Bilyk K.T."/>
            <person name="Yoon V."/>
            <person name="Hune M."/>
            <person name="Gregory S."/>
            <person name="Cheng C.H.C."/>
            <person name="Catchen J.M."/>
        </authorList>
    </citation>
    <scope>NUCLEOTIDE SEQUENCE [LARGE SCALE GENOMIC DNA]</scope>
    <source>
        <tissue evidence="1">White muscle</tissue>
    </source>
</reference>
<dbReference type="EMBL" id="JAURVH010001524">
    <property type="protein sequence ID" value="KAK5918968.1"/>
    <property type="molecule type" value="Genomic_DNA"/>
</dbReference>
<protein>
    <submittedName>
        <fullName evidence="1">Uncharacterized protein</fullName>
    </submittedName>
</protein>
<comment type="caution">
    <text evidence="1">The sequence shown here is derived from an EMBL/GenBank/DDBJ whole genome shotgun (WGS) entry which is preliminary data.</text>
</comment>